<protein>
    <submittedName>
        <fullName evidence="1">Uncharacterized protein</fullName>
    </submittedName>
</protein>
<sequence length="48" mass="5733">MIKLIVTMYCHIEDHHVWILQTETFHTLLESVELLYSQTPTLWGSMNE</sequence>
<reference evidence="1" key="1">
    <citation type="submission" date="2014-11" db="EMBL/GenBank/DDBJ databases">
        <authorList>
            <person name="Amaro Gonzalez C."/>
        </authorList>
    </citation>
    <scope>NUCLEOTIDE SEQUENCE</scope>
</reference>
<organism evidence="1">
    <name type="scientific">Anguilla anguilla</name>
    <name type="common">European freshwater eel</name>
    <name type="synonym">Muraena anguilla</name>
    <dbReference type="NCBI Taxonomy" id="7936"/>
    <lineage>
        <taxon>Eukaryota</taxon>
        <taxon>Metazoa</taxon>
        <taxon>Chordata</taxon>
        <taxon>Craniata</taxon>
        <taxon>Vertebrata</taxon>
        <taxon>Euteleostomi</taxon>
        <taxon>Actinopterygii</taxon>
        <taxon>Neopterygii</taxon>
        <taxon>Teleostei</taxon>
        <taxon>Anguilliformes</taxon>
        <taxon>Anguillidae</taxon>
        <taxon>Anguilla</taxon>
    </lineage>
</organism>
<accession>A0A0E9PBY2</accession>
<evidence type="ECO:0000313" key="1">
    <source>
        <dbReference type="EMBL" id="JAH01762.1"/>
    </source>
</evidence>
<name>A0A0E9PBY2_ANGAN</name>
<dbReference type="AlphaFoldDB" id="A0A0E9PBY2"/>
<dbReference type="EMBL" id="GBXM01106815">
    <property type="protein sequence ID" value="JAH01762.1"/>
    <property type="molecule type" value="Transcribed_RNA"/>
</dbReference>
<proteinExistence type="predicted"/>
<reference evidence="1" key="2">
    <citation type="journal article" date="2015" name="Fish Shellfish Immunol.">
        <title>Early steps in the European eel (Anguilla anguilla)-Vibrio vulnificus interaction in the gills: Role of the RtxA13 toxin.</title>
        <authorList>
            <person name="Callol A."/>
            <person name="Pajuelo D."/>
            <person name="Ebbesson L."/>
            <person name="Teles M."/>
            <person name="MacKenzie S."/>
            <person name="Amaro C."/>
        </authorList>
    </citation>
    <scope>NUCLEOTIDE SEQUENCE</scope>
</reference>